<dbReference type="Proteomes" id="UP000234767">
    <property type="component" value="Unassembled WGS sequence"/>
</dbReference>
<keyword evidence="1" id="KW-0472">Membrane</keyword>
<feature type="transmembrane region" description="Helical" evidence="1">
    <location>
        <begin position="6"/>
        <end position="24"/>
    </location>
</feature>
<evidence type="ECO:0000256" key="1">
    <source>
        <dbReference type="SAM" id="Phobius"/>
    </source>
</evidence>
<sequence>MLKNKIIIYFFSILVFTLIFFVLFRLKYFFVLDDYYNRYNTDIIYINSEEVSRLYEKKQYDYSCGLITIYTTYSSDNSAHNLCLNTKVKFSSNTIEKKLSNCEIVTENFMGKEYLFYRTKYTFKNDIDSIWGTLNINYFSAGSDAKNDANFSYYSLMNNMNTISADGGGEFLLKDINIKQKTRIWKSVNIYGVEGKYTKDDFSNCSSVISSDKLFVN</sequence>
<evidence type="ECO:0000313" key="3">
    <source>
        <dbReference type="Proteomes" id="UP000234767"/>
    </source>
</evidence>
<organism evidence="2 3">
    <name type="scientific">Neisseria sicca</name>
    <dbReference type="NCBI Taxonomy" id="490"/>
    <lineage>
        <taxon>Bacteria</taxon>
        <taxon>Pseudomonadati</taxon>
        <taxon>Pseudomonadota</taxon>
        <taxon>Betaproteobacteria</taxon>
        <taxon>Neisseriales</taxon>
        <taxon>Neisseriaceae</taxon>
        <taxon>Neisseria</taxon>
    </lineage>
</organism>
<keyword evidence="1" id="KW-1133">Transmembrane helix</keyword>
<accession>A0A2I1XEV6</accession>
<dbReference type="AlphaFoldDB" id="A0A2I1XEV6"/>
<reference evidence="2 3" key="1">
    <citation type="submission" date="2017-12" db="EMBL/GenBank/DDBJ databases">
        <title>Phylogenetic diversity of female urinary microbiome.</title>
        <authorList>
            <person name="Thomas-White K."/>
            <person name="Wolfe A.J."/>
        </authorList>
    </citation>
    <scope>NUCLEOTIDE SEQUENCE [LARGE SCALE GENOMIC DNA]</scope>
    <source>
        <strain evidence="2 3">UMB0321</strain>
    </source>
</reference>
<keyword evidence="1" id="KW-0812">Transmembrane</keyword>
<dbReference type="RefSeq" id="WP_101809655.1">
    <property type="nucleotide sequence ID" value="NZ_PKJO01000001.1"/>
</dbReference>
<proteinExistence type="predicted"/>
<evidence type="ECO:0000313" key="2">
    <source>
        <dbReference type="EMBL" id="PLA41171.1"/>
    </source>
</evidence>
<protein>
    <submittedName>
        <fullName evidence="2">Uncharacterized protein</fullName>
    </submittedName>
</protein>
<dbReference type="EMBL" id="PKJO01000001">
    <property type="protein sequence ID" value="PLA41171.1"/>
    <property type="molecule type" value="Genomic_DNA"/>
</dbReference>
<name>A0A2I1XEV6_NEISI</name>
<comment type="caution">
    <text evidence="2">The sequence shown here is derived from an EMBL/GenBank/DDBJ whole genome shotgun (WGS) entry which is preliminary data.</text>
</comment>
<gene>
    <name evidence="2" type="ORF">CYK00_00790</name>
</gene>